<accession>A0A139HS30</accession>
<dbReference type="Proteomes" id="UP000070133">
    <property type="component" value="Unassembled WGS sequence"/>
</dbReference>
<sequence length="420" mass="45317">MAAAVSSPSIIDLKAQATYPIRLGASITNPDNATRYASVKYNYRPALKLKGGVDVTIEERGDEHTLLLEAEDGEYEYNGRYERQESSFVLVLRGDGKEREMLLERVDGSHGFNLVKTPNEDDASKLESEHPHLHAGDSDDDDLFGDADEEAPPDDSNPFDYRHFLKAELEKPETTQPVNDSFRSSAATPLIQHAATSTPVSRPAKAAAKKAPAVKRKSAAADKPNPKRVKAGQDLPPPAAASEPAKAKAKPVAPKIRVDRKASIRRPSIDDSGELILENETPVTEKPPRTAMAMALQGHLGAGPISLRSAASSPGVASPMPNKEEEVQEYEFEFGNSSSPEPEDAADQPSQDDGGEADLDGEDDDADVDDLELPSPATRHRPSVSAATVMGGDDEEDDMEKQLELAMAAEDNESEESEEE</sequence>
<dbReference type="Pfam" id="PF09816">
    <property type="entry name" value="EAF"/>
    <property type="match status" value="1"/>
</dbReference>
<evidence type="ECO:0000256" key="1">
    <source>
        <dbReference type="SAM" id="MobiDB-lite"/>
    </source>
</evidence>
<name>A0A139HS30_9PEZI</name>
<feature type="compositionally biased region" description="Low complexity" evidence="1">
    <location>
        <begin position="200"/>
        <end position="211"/>
    </location>
</feature>
<evidence type="ECO:0000313" key="4">
    <source>
        <dbReference type="Proteomes" id="UP000070133"/>
    </source>
</evidence>
<feature type="region of interest" description="Disordered" evidence="1">
    <location>
        <begin position="304"/>
        <end position="420"/>
    </location>
</feature>
<evidence type="ECO:0000259" key="2">
    <source>
        <dbReference type="Pfam" id="PF09816"/>
    </source>
</evidence>
<feature type="compositionally biased region" description="Acidic residues" evidence="1">
    <location>
        <begin position="138"/>
        <end position="153"/>
    </location>
</feature>
<dbReference type="AlphaFoldDB" id="A0A139HS30"/>
<comment type="caution">
    <text evidence="3">The sequence shown here is derived from an EMBL/GenBank/DDBJ whole genome shotgun (WGS) entry which is preliminary data.</text>
</comment>
<evidence type="ECO:0000313" key="3">
    <source>
        <dbReference type="EMBL" id="KXT05172.1"/>
    </source>
</evidence>
<feature type="compositionally biased region" description="Low complexity" evidence="1">
    <location>
        <begin position="240"/>
        <end position="255"/>
    </location>
</feature>
<feature type="compositionally biased region" description="Acidic residues" evidence="1">
    <location>
        <begin position="410"/>
        <end position="420"/>
    </location>
</feature>
<dbReference type="InterPro" id="IPR019194">
    <property type="entry name" value="Tscrpt_elong_fac_Eaf_N"/>
</dbReference>
<reference evidence="3 4" key="1">
    <citation type="submission" date="2015-07" db="EMBL/GenBank/DDBJ databases">
        <title>Comparative genomics of the Sigatoka disease complex on banana suggests a link between parallel evolutionary changes in Pseudocercospora fijiensis and Pseudocercospora eumusae and increased virulence on the banana host.</title>
        <authorList>
            <person name="Chang T.-C."/>
            <person name="Salvucci A."/>
            <person name="Crous P.W."/>
            <person name="Stergiopoulos I."/>
        </authorList>
    </citation>
    <scope>NUCLEOTIDE SEQUENCE [LARGE SCALE GENOMIC DNA]</scope>
    <source>
        <strain evidence="3 4">CBS 114824</strain>
    </source>
</reference>
<gene>
    <name evidence="3" type="ORF">AC578_8361</name>
</gene>
<feature type="region of interest" description="Disordered" evidence="1">
    <location>
        <begin position="111"/>
        <end position="160"/>
    </location>
</feature>
<protein>
    <recommendedName>
        <fullName evidence="2">Transcription elongation factor Eaf N-terminal domain-containing protein</fullName>
    </recommendedName>
</protein>
<feature type="domain" description="Transcription elongation factor Eaf N-terminal" evidence="2">
    <location>
        <begin position="19"/>
        <end position="118"/>
    </location>
</feature>
<organism evidence="3 4">
    <name type="scientific">Pseudocercospora eumusae</name>
    <dbReference type="NCBI Taxonomy" id="321146"/>
    <lineage>
        <taxon>Eukaryota</taxon>
        <taxon>Fungi</taxon>
        <taxon>Dikarya</taxon>
        <taxon>Ascomycota</taxon>
        <taxon>Pezizomycotina</taxon>
        <taxon>Dothideomycetes</taxon>
        <taxon>Dothideomycetidae</taxon>
        <taxon>Mycosphaerellales</taxon>
        <taxon>Mycosphaerellaceae</taxon>
        <taxon>Pseudocercospora</taxon>
    </lineage>
</organism>
<dbReference type="STRING" id="321146.A0A139HS30"/>
<feature type="region of interest" description="Disordered" evidence="1">
    <location>
        <begin position="194"/>
        <end position="288"/>
    </location>
</feature>
<dbReference type="OrthoDB" id="125903at2759"/>
<feature type="compositionally biased region" description="Acidic residues" evidence="1">
    <location>
        <begin position="353"/>
        <end position="372"/>
    </location>
</feature>
<keyword evidence="4" id="KW-1185">Reference proteome</keyword>
<dbReference type="EMBL" id="LFZN01000014">
    <property type="protein sequence ID" value="KXT05172.1"/>
    <property type="molecule type" value="Genomic_DNA"/>
</dbReference>
<proteinExistence type="predicted"/>
<feature type="compositionally biased region" description="Basic and acidic residues" evidence="1">
    <location>
        <begin position="118"/>
        <end position="137"/>
    </location>
</feature>